<evidence type="ECO:0000313" key="1">
    <source>
        <dbReference type="EMBL" id="MCM2437513.1"/>
    </source>
</evidence>
<name>A0ABT0VK47_9LACO</name>
<reference evidence="1" key="1">
    <citation type="submission" date="2021-04" db="EMBL/GenBank/DDBJ databases">
        <title>Taxonomic assessment of Weissella genus.</title>
        <authorList>
            <person name="Fanelli F."/>
            <person name="Chieffi D."/>
            <person name="Dell'Aquila A."/>
            <person name="Gyu-Sung C."/>
            <person name="Franz C.M.A.P."/>
            <person name="Fusco V."/>
        </authorList>
    </citation>
    <scope>NUCLEOTIDE SEQUENCE</scope>
    <source>
        <strain evidence="1">LMG 25373</strain>
    </source>
</reference>
<comment type="caution">
    <text evidence="1">The sequence shown here is derived from an EMBL/GenBank/DDBJ whole genome shotgun (WGS) entry which is preliminary data.</text>
</comment>
<accession>A0ABT0VK47</accession>
<proteinExistence type="predicted"/>
<evidence type="ECO:0000313" key="2">
    <source>
        <dbReference type="Proteomes" id="UP001057481"/>
    </source>
</evidence>
<organism evidence="1 2">
    <name type="scientific">Periweissella beninensis</name>
    <dbReference type="NCBI Taxonomy" id="504936"/>
    <lineage>
        <taxon>Bacteria</taxon>
        <taxon>Bacillati</taxon>
        <taxon>Bacillota</taxon>
        <taxon>Bacilli</taxon>
        <taxon>Lactobacillales</taxon>
        <taxon>Lactobacillaceae</taxon>
        <taxon>Periweissella</taxon>
    </lineage>
</organism>
<dbReference type="Proteomes" id="UP001057481">
    <property type="component" value="Unassembled WGS sequence"/>
</dbReference>
<sequence>MLDTAKLLRLSREAKQTISLNRNFRQKPADWRKTVYVNLDVQLGLLADQLGWFKGWQNMPAMAINATTINNYVQTLNLFLWIAQVEQWTHLVVLEESELTKLAKMPKRDLNAHYLGIKSMLWNCYLQGDQASFKHAWHSIIKFGLVELALKQDFLQQAFEEQINALVTD</sequence>
<evidence type="ECO:0008006" key="3">
    <source>
        <dbReference type="Google" id="ProtNLM"/>
    </source>
</evidence>
<dbReference type="RefSeq" id="WP_205143532.1">
    <property type="nucleotide sequence ID" value="NZ_JAFBDN010000007.1"/>
</dbReference>
<dbReference type="EMBL" id="JAGMVS010000064">
    <property type="protein sequence ID" value="MCM2437513.1"/>
    <property type="molecule type" value="Genomic_DNA"/>
</dbReference>
<keyword evidence="2" id="KW-1185">Reference proteome</keyword>
<gene>
    <name evidence="1" type="ORF">KAK10_06280</name>
</gene>
<protein>
    <recommendedName>
        <fullName evidence="3">dUTPase</fullName>
    </recommendedName>
</protein>